<evidence type="ECO:0000256" key="2">
    <source>
        <dbReference type="ARBA" id="ARBA00022481"/>
    </source>
</evidence>
<dbReference type="PANTHER" id="PTHR30093">
    <property type="entry name" value="GENERAL SECRETION PATHWAY PROTEIN G"/>
    <property type="match status" value="1"/>
</dbReference>
<dbReference type="AlphaFoldDB" id="A0A498CND8"/>
<reference evidence="7 8" key="1">
    <citation type="submission" date="2018-10" db="EMBL/GenBank/DDBJ databases">
        <title>Anaerotruncus faecis sp. nov., isolated from human feces.</title>
        <authorList>
            <person name="Wang Y.-J."/>
        </authorList>
    </citation>
    <scope>NUCLEOTIDE SEQUENCE [LARGE SCALE GENOMIC DNA]</scope>
    <source>
        <strain evidence="7 8">22A2-44</strain>
    </source>
</reference>
<evidence type="ECO:0000256" key="4">
    <source>
        <dbReference type="ARBA" id="ARBA00022989"/>
    </source>
</evidence>
<dbReference type="InterPro" id="IPR045584">
    <property type="entry name" value="Pilin-like"/>
</dbReference>
<dbReference type="InterPro" id="IPR012902">
    <property type="entry name" value="N_methyl_site"/>
</dbReference>
<keyword evidence="8" id="KW-1185">Reference proteome</keyword>
<keyword evidence="5 6" id="KW-0472">Membrane</keyword>
<dbReference type="Pfam" id="PF07963">
    <property type="entry name" value="N_methyl"/>
    <property type="match status" value="1"/>
</dbReference>
<dbReference type="GO" id="GO:0016020">
    <property type="term" value="C:membrane"/>
    <property type="evidence" value="ECO:0007669"/>
    <property type="project" value="UniProtKB-SubCell"/>
</dbReference>
<proteinExistence type="predicted"/>
<dbReference type="RefSeq" id="WP_121587560.1">
    <property type="nucleotide sequence ID" value="NZ_RCHT01000038.1"/>
</dbReference>
<dbReference type="SUPFAM" id="SSF54523">
    <property type="entry name" value="Pili subunits"/>
    <property type="match status" value="1"/>
</dbReference>
<protein>
    <submittedName>
        <fullName evidence="7">Prepilin-type N-terminal cleavage/methylation domain-containing protein</fullName>
    </submittedName>
</protein>
<dbReference type="EMBL" id="RCHT01000038">
    <property type="protein sequence ID" value="RLL08042.1"/>
    <property type="molecule type" value="Genomic_DNA"/>
</dbReference>
<evidence type="ECO:0000313" key="8">
    <source>
        <dbReference type="Proteomes" id="UP000276301"/>
    </source>
</evidence>
<evidence type="ECO:0000256" key="5">
    <source>
        <dbReference type="ARBA" id="ARBA00023136"/>
    </source>
</evidence>
<organism evidence="7 8">
    <name type="scientific">Anaerotruncus massiliensis</name>
    <name type="common">ex Liu et al. 2021</name>
    <dbReference type="NCBI Taxonomy" id="2321404"/>
    <lineage>
        <taxon>Bacteria</taxon>
        <taxon>Bacillati</taxon>
        <taxon>Bacillota</taxon>
        <taxon>Clostridia</taxon>
        <taxon>Eubacteriales</taxon>
        <taxon>Oscillospiraceae</taxon>
        <taxon>Anaerotruncus</taxon>
    </lineage>
</organism>
<comment type="subcellular location">
    <subcellularLocation>
        <location evidence="1">Membrane</location>
        <topology evidence="1">Single-pass membrane protein</topology>
    </subcellularLocation>
</comment>
<keyword evidence="4 6" id="KW-1133">Transmembrane helix</keyword>
<gene>
    <name evidence="7" type="ORF">D4A47_12730</name>
</gene>
<dbReference type="PANTHER" id="PTHR30093:SF44">
    <property type="entry name" value="TYPE II SECRETION SYSTEM CORE PROTEIN G"/>
    <property type="match status" value="1"/>
</dbReference>
<evidence type="ECO:0000313" key="7">
    <source>
        <dbReference type="EMBL" id="RLL08042.1"/>
    </source>
</evidence>
<dbReference type="Proteomes" id="UP000276301">
    <property type="component" value="Unassembled WGS sequence"/>
</dbReference>
<sequence>MFQKYLTKTRKKGFTLIEMIVVIAIIAVLIALVAPLMTKYIATARQAKADGAAKSLYTAAEAVIAEETLNGTTSFVESDVASDALGYIDNNSAITSKSVTISDGAVAKAEVTMDDGASGAYPLS</sequence>
<keyword evidence="2" id="KW-0488">Methylation</keyword>
<dbReference type="Gene3D" id="3.30.700.10">
    <property type="entry name" value="Glycoprotein, Type 4 Pilin"/>
    <property type="match status" value="1"/>
</dbReference>
<comment type="caution">
    <text evidence="7">The sequence shown here is derived from an EMBL/GenBank/DDBJ whole genome shotgun (WGS) entry which is preliminary data.</text>
</comment>
<keyword evidence="3 6" id="KW-0812">Transmembrane</keyword>
<evidence type="ECO:0000256" key="1">
    <source>
        <dbReference type="ARBA" id="ARBA00004167"/>
    </source>
</evidence>
<feature type="transmembrane region" description="Helical" evidence="6">
    <location>
        <begin position="12"/>
        <end position="37"/>
    </location>
</feature>
<accession>A0A498CND8</accession>
<dbReference type="NCBIfam" id="TIGR02532">
    <property type="entry name" value="IV_pilin_GFxxxE"/>
    <property type="match status" value="1"/>
</dbReference>
<evidence type="ECO:0000256" key="3">
    <source>
        <dbReference type="ARBA" id="ARBA00022692"/>
    </source>
</evidence>
<name>A0A498CND8_9FIRM</name>
<dbReference type="PROSITE" id="PS00409">
    <property type="entry name" value="PROKAR_NTER_METHYL"/>
    <property type="match status" value="1"/>
</dbReference>
<evidence type="ECO:0000256" key="6">
    <source>
        <dbReference type="SAM" id="Phobius"/>
    </source>
</evidence>